<dbReference type="InterPro" id="IPR013057">
    <property type="entry name" value="AA_transpt_TM"/>
</dbReference>
<reference evidence="8" key="1">
    <citation type="journal article" date="2023" name="Mol. Biol. Evol.">
        <title>Third-Generation Sequencing Reveals the Adaptive Role of the Epigenome in Three Deep-Sea Polychaetes.</title>
        <authorList>
            <person name="Perez M."/>
            <person name="Aroh O."/>
            <person name="Sun Y."/>
            <person name="Lan Y."/>
            <person name="Juniper S.K."/>
            <person name="Young C.R."/>
            <person name="Angers B."/>
            <person name="Qian P.Y."/>
        </authorList>
    </citation>
    <scope>NUCLEOTIDE SEQUENCE</scope>
    <source>
        <strain evidence="8">P08H-3</strain>
    </source>
</reference>
<dbReference type="GO" id="GO:0005774">
    <property type="term" value="C:vacuolar membrane"/>
    <property type="evidence" value="ECO:0007669"/>
    <property type="project" value="TreeGrafter"/>
</dbReference>
<feature type="transmembrane region" description="Helical" evidence="6">
    <location>
        <begin position="239"/>
        <end position="256"/>
    </location>
</feature>
<evidence type="ECO:0000256" key="4">
    <source>
        <dbReference type="ARBA" id="ARBA00023136"/>
    </source>
</evidence>
<comment type="subcellular location">
    <subcellularLocation>
        <location evidence="1">Membrane</location>
        <topology evidence="1">Multi-pass membrane protein</topology>
    </subcellularLocation>
</comment>
<feature type="region of interest" description="Disordered" evidence="5">
    <location>
        <begin position="1"/>
        <end position="47"/>
    </location>
</feature>
<gene>
    <name evidence="8" type="ORF">LSH36_3g17049</name>
</gene>
<evidence type="ECO:0000259" key="7">
    <source>
        <dbReference type="Pfam" id="PF01490"/>
    </source>
</evidence>
<dbReference type="AlphaFoldDB" id="A0AAD9NHK8"/>
<evidence type="ECO:0000313" key="8">
    <source>
        <dbReference type="EMBL" id="KAK2170350.1"/>
    </source>
</evidence>
<keyword evidence="2 6" id="KW-0812">Transmembrane</keyword>
<evidence type="ECO:0000256" key="3">
    <source>
        <dbReference type="ARBA" id="ARBA00022989"/>
    </source>
</evidence>
<dbReference type="PANTHER" id="PTHR22950">
    <property type="entry name" value="AMINO ACID TRANSPORTER"/>
    <property type="match status" value="1"/>
</dbReference>
<evidence type="ECO:0000256" key="6">
    <source>
        <dbReference type="SAM" id="Phobius"/>
    </source>
</evidence>
<protein>
    <recommendedName>
        <fullName evidence="7">Amino acid transporter transmembrane domain-containing protein</fullName>
    </recommendedName>
</protein>
<evidence type="ECO:0000313" key="9">
    <source>
        <dbReference type="Proteomes" id="UP001208570"/>
    </source>
</evidence>
<feature type="transmembrane region" description="Helical" evidence="6">
    <location>
        <begin position="78"/>
        <end position="97"/>
    </location>
</feature>
<feature type="domain" description="Amino acid transporter transmembrane" evidence="7">
    <location>
        <begin position="70"/>
        <end position="479"/>
    </location>
</feature>
<accession>A0AAD9NHK8</accession>
<feature type="transmembrane region" description="Helical" evidence="6">
    <location>
        <begin position="103"/>
        <end position="124"/>
    </location>
</feature>
<dbReference type="Pfam" id="PF01490">
    <property type="entry name" value="Aa_trans"/>
    <property type="match status" value="1"/>
</dbReference>
<dbReference type="GO" id="GO:0015179">
    <property type="term" value="F:L-amino acid transmembrane transporter activity"/>
    <property type="evidence" value="ECO:0007669"/>
    <property type="project" value="TreeGrafter"/>
</dbReference>
<dbReference type="Proteomes" id="UP001208570">
    <property type="component" value="Unassembled WGS sequence"/>
</dbReference>
<sequence length="486" mass="54397">METERLLTRQQPPNADPDPTTESAPHSIYSPVLRNNYGDDHDESNTEINDTEDDVILEHGMTASIHGEGHTTNNLQTLMHLLKGNIGTGILAMPIAIKYAGLWVGTAGIFIIGFIALHCMQMLVDCSRHMCRRTGRPHLDYGGVGKKAIENYLYNTPQARRVFIGKSTKVVINTFLCITQLGFCTVYILFITQNVSQVVKAASKGFDLNTRLYAFLVFVLLVPFVFVRKLTHLAPFSMFANVLTVVGLVITVQYCFHDLPSSSTYPAFTSWKELPLYFGIAIYAFEGIGIVLPIENKMKHPQDFPGWNGVLSTGIYLVIIMYAAVGFYGYLKFGDDIQGSITLNLPQDNWLYLSVKLMFSLGIYISYGLQFYVPILVIWTGIRRKLTNLWLIENGESLLRISFLVLTFLLAITVPHLDLMISLIGALASSALALIFPPIIHIMAFWPDGDLRWWHIVKDVIIVLFGLLGFLTGTVTTIMKIVKVMS</sequence>
<dbReference type="EMBL" id="JAODUP010000003">
    <property type="protein sequence ID" value="KAK2170350.1"/>
    <property type="molecule type" value="Genomic_DNA"/>
</dbReference>
<feature type="transmembrane region" description="Helical" evidence="6">
    <location>
        <begin position="170"/>
        <end position="190"/>
    </location>
</feature>
<evidence type="ECO:0000256" key="1">
    <source>
        <dbReference type="ARBA" id="ARBA00004141"/>
    </source>
</evidence>
<keyword evidence="3 6" id="KW-1133">Transmembrane helix</keyword>
<feature type="transmembrane region" description="Helical" evidence="6">
    <location>
        <begin position="459"/>
        <end position="482"/>
    </location>
</feature>
<feature type="transmembrane region" description="Helical" evidence="6">
    <location>
        <begin position="306"/>
        <end position="330"/>
    </location>
</feature>
<comment type="caution">
    <text evidence="8">The sequence shown here is derived from an EMBL/GenBank/DDBJ whole genome shotgun (WGS) entry which is preliminary data.</text>
</comment>
<name>A0AAD9NHK8_9ANNE</name>
<feature type="transmembrane region" description="Helical" evidence="6">
    <location>
        <begin position="350"/>
        <end position="377"/>
    </location>
</feature>
<feature type="transmembrane region" description="Helical" evidence="6">
    <location>
        <begin position="423"/>
        <end position="447"/>
    </location>
</feature>
<dbReference type="PANTHER" id="PTHR22950:SF349">
    <property type="entry name" value="AMINO ACID TRANSPORTER TRANSMEMBRANE DOMAIN-CONTAINING PROTEIN"/>
    <property type="match status" value="1"/>
</dbReference>
<keyword evidence="4 6" id="KW-0472">Membrane</keyword>
<keyword evidence="9" id="KW-1185">Reference proteome</keyword>
<evidence type="ECO:0000256" key="2">
    <source>
        <dbReference type="ARBA" id="ARBA00022692"/>
    </source>
</evidence>
<evidence type="ECO:0000256" key="5">
    <source>
        <dbReference type="SAM" id="MobiDB-lite"/>
    </source>
</evidence>
<feature type="transmembrane region" description="Helical" evidence="6">
    <location>
        <begin position="276"/>
        <end position="294"/>
    </location>
</feature>
<organism evidence="8 9">
    <name type="scientific">Paralvinella palmiformis</name>
    <dbReference type="NCBI Taxonomy" id="53620"/>
    <lineage>
        <taxon>Eukaryota</taxon>
        <taxon>Metazoa</taxon>
        <taxon>Spiralia</taxon>
        <taxon>Lophotrochozoa</taxon>
        <taxon>Annelida</taxon>
        <taxon>Polychaeta</taxon>
        <taxon>Sedentaria</taxon>
        <taxon>Canalipalpata</taxon>
        <taxon>Terebellida</taxon>
        <taxon>Terebelliformia</taxon>
        <taxon>Alvinellidae</taxon>
        <taxon>Paralvinella</taxon>
    </lineage>
</organism>
<proteinExistence type="predicted"/>
<feature type="transmembrane region" description="Helical" evidence="6">
    <location>
        <begin position="210"/>
        <end position="227"/>
    </location>
</feature>